<proteinExistence type="predicted"/>
<protein>
    <submittedName>
        <fullName evidence="2">DUF3108 domain-containing protein</fullName>
    </submittedName>
</protein>
<dbReference type="InterPro" id="IPR021457">
    <property type="entry name" value="DUF3108"/>
</dbReference>
<name>A0A939ETJ3_9BACT</name>
<organism evidence="2 3">
    <name type="scientific">Hymenobacter telluris</name>
    <dbReference type="NCBI Taxonomy" id="2816474"/>
    <lineage>
        <taxon>Bacteria</taxon>
        <taxon>Pseudomonadati</taxon>
        <taxon>Bacteroidota</taxon>
        <taxon>Cytophagia</taxon>
        <taxon>Cytophagales</taxon>
        <taxon>Hymenobacteraceae</taxon>
        <taxon>Hymenobacter</taxon>
    </lineage>
</organism>
<keyword evidence="3" id="KW-1185">Reference proteome</keyword>
<dbReference type="Pfam" id="PF11306">
    <property type="entry name" value="DUF3108"/>
    <property type="match status" value="1"/>
</dbReference>
<keyword evidence="1" id="KW-0732">Signal</keyword>
<evidence type="ECO:0000313" key="2">
    <source>
        <dbReference type="EMBL" id="MBO0357255.1"/>
    </source>
</evidence>
<dbReference type="AlphaFoldDB" id="A0A939ETJ3"/>
<comment type="caution">
    <text evidence="2">The sequence shown here is derived from an EMBL/GenBank/DDBJ whole genome shotgun (WGS) entry which is preliminary data.</text>
</comment>
<evidence type="ECO:0000256" key="1">
    <source>
        <dbReference type="SAM" id="SignalP"/>
    </source>
</evidence>
<reference evidence="2" key="1">
    <citation type="submission" date="2021-03" db="EMBL/GenBank/DDBJ databases">
        <authorList>
            <person name="Kim M.K."/>
        </authorList>
    </citation>
    <scope>NUCLEOTIDE SEQUENCE</scope>
    <source>
        <strain evidence="2">BT186</strain>
    </source>
</reference>
<dbReference type="RefSeq" id="WP_206981833.1">
    <property type="nucleotide sequence ID" value="NZ_JAFLQZ010000002.1"/>
</dbReference>
<evidence type="ECO:0000313" key="3">
    <source>
        <dbReference type="Proteomes" id="UP000664144"/>
    </source>
</evidence>
<dbReference type="EMBL" id="JAFLQZ010000002">
    <property type="protein sequence ID" value="MBO0357255.1"/>
    <property type="molecule type" value="Genomic_DNA"/>
</dbReference>
<sequence length="274" mass="31614">MNCRWLLAPLIVLPLAGLLAFQPSDALRSVPNNSFKRGEVLQYKVHYGLINAAEATIEVSDELHRINDRTCFKATVTGRTTGSFDVFLRIRDTWRTYLDTTSILPQRFFRNIEENNYRRRETVDFDHQKDVAQMERHGKDKNKVKTGTYKVPDNVQDIVSGFYYLRTVNYDQRRIGEVIRVQGFFDENVFAMDVVYKGRETVETKAGTVRAIKLVPKMPSNKLFKGENAISVYLSDDRNKIPVLIQAEMFVGAVKVDMYKYQGLKTRLNLVAQN</sequence>
<accession>A0A939ETJ3</accession>
<dbReference type="Proteomes" id="UP000664144">
    <property type="component" value="Unassembled WGS sequence"/>
</dbReference>
<feature type="chain" id="PRO_5037094826" evidence="1">
    <location>
        <begin position="27"/>
        <end position="274"/>
    </location>
</feature>
<feature type="signal peptide" evidence="1">
    <location>
        <begin position="1"/>
        <end position="26"/>
    </location>
</feature>
<gene>
    <name evidence="2" type="ORF">J0X19_04810</name>
</gene>